<evidence type="ECO:0000313" key="2">
    <source>
        <dbReference type="EMBL" id="KAF2008155.1"/>
    </source>
</evidence>
<keyword evidence="3" id="KW-1185">Reference proteome</keyword>
<dbReference type="Gene3D" id="3.40.50.720">
    <property type="entry name" value="NAD(P)-binding Rossmann-like Domain"/>
    <property type="match status" value="1"/>
</dbReference>
<reference evidence="2" key="1">
    <citation type="journal article" date="2020" name="Stud. Mycol.">
        <title>101 Dothideomycetes genomes: a test case for predicting lifestyles and emergence of pathogens.</title>
        <authorList>
            <person name="Haridas S."/>
            <person name="Albert R."/>
            <person name="Binder M."/>
            <person name="Bloem J."/>
            <person name="Labutti K."/>
            <person name="Salamov A."/>
            <person name="Andreopoulos B."/>
            <person name="Baker S."/>
            <person name="Barry K."/>
            <person name="Bills G."/>
            <person name="Bluhm B."/>
            <person name="Cannon C."/>
            <person name="Castanera R."/>
            <person name="Culley D."/>
            <person name="Daum C."/>
            <person name="Ezra D."/>
            <person name="Gonzalez J."/>
            <person name="Henrissat B."/>
            <person name="Kuo A."/>
            <person name="Liang C."/>
            <person name="Lipzen A."/>
            <person name="Lutzoni F."/>
            <person name="Magnuson J."/>
            <person name="Mondo S."/>
            <person name="Nolan M."/>
            <person name="Ohm R."/>
            <person name="Pangilinan J."/>
            <person name="Park H.-J."/>
            <person name="Ramirez L."/>
            <person name="Alfaro M."/>
            <person name="Sun H."/>
            <person name="Tritt A."/>
            <person name="Yoshinaga Y."/>
            <person name="Zwiers L.-H."/>
            <person name="Turgeon B."/>
            <person name="Goodwin S."/>
            <person name="Spatafora J."/>
            <person name="Crous P."/>
            <person name="Grigoriev I."/>
        </authorList>
    </citation>
    <scope>NUCLEOTIDE SEQUENCE</scope>
    <source>
        <strain evidence="2">CBS 123094</strain>
    </source>
</reference>
<name>A0A6A5X594_9PLEO</name>
<dbReference type="EMBL" id="ML977556">
    <property type="protein sequence ID" value="KAF2008155.1"/>
    <property type="molecule type" value="Genomic_DNA"/>
</dbReference>
<dbReference type="OrthoDB" id="10058185at2759"/>
<accession>A0A6A5X594</accession>
<evidence type="ECO:0000259" key="1">
    <source>
        <dbReference type="Pfam" id="PF01073"/>
    </source>
</evidence>
<evidence type="ECO:0000313" key="3">
    <source>
        <dbReference type="Proteomes" id="UP000799779"/>
    </source>
</evidence>
<feature type="domain" description="3-beta hydroxysteroid dehydrogenase/isomerase" evidence="1">
    <location>
        <begin position="9"/>
        <end position="263"/>
    </location>
</feature>
<dbReference type="InterPro" id="IPR051783">
    <property type="entry name" value="NAD(P)-dependent_oxidoreduct"/>
</dbReference>
<dbReference type="Pfam" id="PF01073">
    <property type="entry name" value="3Beta_HSD"/>
    <property type="match status" value="1"/>
</dbReference>
<sequence length="347" mass="38076">MTSASTRVLVTGGCGFLGGHIVQQLLHDSATSIAIVSRNPKPTFDESRISYHSAEIANKAQIQAIFDKIKPHAVIHTASPHHTEHASLLKRTNINGTRNLLQAAKSCPETWAFIYTSSDSAVLSTQTPLTEDKAQLYTAEHYPNIYSLTKALADASVLEANSTELSTVVLRLPAIYGEHDTNFLPQLVSSIRKQEHKMQVGTNEKLFEFLYVGKAAEAHVLALHALLDGQGLSSVAGEAFFVSDGVPQPFFDFARKCYAAAGSPVKPEEVTSIPLGVMQVMASVGEWLYFIFTFGMKTPALRRDGIDHLNKGCCWSIDKAKKMLGYEPVRDQDEMIAQSMEWAMKSC</sequence>
<dbReference type="GO" id="GO:0005737">
    <property type="term" value="C:cytoplasm"/>
    <property type="evidence" value="ECO:0007669"/>
    <property type="project" value="TreeGrafter"/>
</dbReference>
<dbReference type="PANTHER" id="PTHR48079:SF6">
    <property type="entry name" value="NAD(P)-BINDING DOMAIN-CONTAINING PROTEIN-RELATED"/>
    <property type="match status" value="1"/>
</dbReference>
<protein>
    <submittedName>
        <fullName evidence="2">NAD(P)-binding protein</fullName>
    </submittedName>
</protein>
<dbReference type="InterPro" id="IPR002225">
    <property type="entry name" value="3Beta_OHSteriod_DH/Estase"/>
</dbReference>
<dbReference type="GO" id="GO:0016616">
    <property type="term" value="F:oxidoreductase activity, acting on the CH-OH group of donors, NAD or NADP as acceptor"/>
    <property type="evidence" value="ECO:0007669"/>
    <property type="project" value="InterPro"/>
</dbReference>
<dbReference type="SUPFAM" id="SSF51735">
    <property type="entry name" value="NAD(P)-binding Rossmann-fold domains"/>
    <property type="match status" value="1"/>
</dbReference>
<dbReference type="Proteomes" id="UP000799779">
    <property type="component" value="Unassembled WGS sequence"/>
</dbReference>
<dbReference type="GO" id="GO:0004029">
    <property type="term" value="F:aldehyde dehydrogenase (NAD+) activity"/>
    <property type="evidence" value="ECO:0007669"/>
    <property type="project" value="TreeGrafter"/>
</dbReference>
<gene>
    <name evidence="2" type="ORF">P154DRAFT_516877</name>
</gene>
<proteinExistence type="predicted"/>
<dbReference type="InterPro" id="IPR036291">
    <property type="entry name" value="NAD(P)-bd_dom_sf"/>
</dbReference>
<organism evidence="2 3">
    <name type="scientific">Amniculicola lignicola CBS 123094</name>
    <dbReference type="NCBI Taxonomy" id="1392246"/>
    <lineage>
        <taxon>Eukaryota</taxon>
        <taxon>Fungi</taxon>
        <taxon>Dikarya</taxon>
        <taxon>Ascomycota</taxon>
        <taxon>Pezizomycotina</taxon>
        <taxon>Dothideomycetes</taxon>
        <taxon>Pleosporomycetidae</taxon>
        <taxon>Pleosporales</taxon>
        <taxon>Amniculicolaceae</taxon>
        <taxon>Amniculicola</taxon>
    </lineage>
</organism>
<dbReference type="AlphaFoldDB" id="A0A6A5X594"/>
<dbReference type="PANTHER" id="PTHR48079">
    <property type="entry name" value="PROTEIN YEEZ"/>
    <property type="match status" value="1"/>
</dbReference>
<dbReference type="GO" id="GO:0006694">
    <property type="term" value="P:steroid biosynthetic process"/>
    <property type="evidence" value="ECO:0007669"/>
    <property type="project" value="InterPro"/>
</dbReference>